<organism evidence="1 2">
    <name type="scientific">Desulfosarcina ovata subsp. sediminis</name>
    <dbReference type="NCBI Taxonomy" id="885957"/>
    <lineage>
        <taxon>Bacteria</taxon>
        <taxon>Pseudomonadati</taxon>
        <taxon>Thermodesulfobacteriota</taxon>
        <taxon>Desulfobacteria</taxon>
        <taxon>Desulfobacterales</taxon>
        <taxon>Desulfosarcinaceae</taxon>
        <taxon>Desulfosarcina</taxon>
    </lineage>
</organism>
<evidence type="ECO:0000313" key="2">
    <source>
        <dbReference type="Proteomes" id="UP000425960"/>
    </source>
</evidence>
<reference evidence="1 2" key="1">
    <citation type="submission" date="2019-11" db="EMBL/GenBank/DDBJ databases">
        <title>Comparative genomics of hydrocarbon-degrading Desulfosarcina strains.</title>
        <authorList>
            <person name="Watanabe M."/>
            <person name="Kojima H."/>
            <person name="Fukui M."/>
        </authorList>
    </citation>
    <scope>NUCLEOTIDE SEQUENCE [LARGE SCALE GENOMIC DNA]</scope>
    <source>
        <strain evidence="1 2">28bB2T</strain>
    </source>
</reference>
<accession>A0A5K7ZJC0</accession>
<evidence type="ECO:0000313" key="1">
    <source>
        <dbReference type="EMBL" id="BBO81484.1"/>
    </source>
</evidence>
<protein>
    <submittedName>
        <fullName evidence="1">Uncharacterized protein</fullName>
    </submittedName>
</protein>
<sequence length="154" mass="17057">MLTAHNCGFRPSWVEGQYRFHVVVEGEIGRVGRRLVEVVPGPVTPGGFGDAYADSAQGIVRKDIFVKAAKLQIEVIEAANVYHFRPRRTRKVYVGSTAGFSREASINSLITHLSLEIALADTKPVFIIDYMDPFEFYLDVGNGGHRRFADSTGL</sequence>
<dbReference type="AlphaFoldDB" id="A0A5K7ZJC0"/>
<dbReference type="Proteomes" id="UP000425960">
    <property type="component" value="Chromosome"/>
</dbReference>
<dbReference type="EMBL" id="AP021876">
    <property type="protein sequence ID" value="BBO81484.1"/>
    <property type="molecule type" value="Genomic_DNA"/>
</dbReference>
<dbReference type="KEGG" id="dov:DSCO28_20500"/>
<gene>
    <name evidence="1" type="ORF">DSCO28_20500</name>
</gene>
<name>A0A5K7ZJC0_9BACT</name>
<proteinExistence type="predicted"/>